<organism evidence="2 4">
    <name type="scientific">Mycobacteroides immunogenum</name>
    <dbReference type="NCBI Taxonomy" id="83262"/>
    <lineage>
        <taxon>Bacteria</taxon>
        <taxon>Bacillati</taxon>
        <taxon>Actinomycetota</taxon>
        <taxon>Actinomycetes</taxon>
        <taxon>Mycobacteriales</taxon>
        <taxon>Mycobacteriaceae</taxon>
        <taxon>Mycobacteroides</taxon>
    </lineage>
</organism>
<dbReference type="GeneID" id="45762616"/>
<name>A0A7V8RWI9_9MYCO</name>
<keyword evidence="5" id="KW-1185">Reference proteome</keyword>
<evidence type="ECO:0000313" key="2">
    <source>
        <dbReference type="EMBL" id="KPG11224.1"/>
    </source>
</evidence>
<dbReference type="Proteomes" id="UP000037962">
    <property type="component" value="Unassembled WGS sequence"/>
</dbReference>
<dbReference type="RefSeq" id="WP_041927452.1">
    <property type="nucleotide sequence ID" value="NZ_CP011530.1"/>
</dbReference>
<dbReference type="EMBL" id="LJFS01000011">
    <property type="protein sequence ID" value="KPG34251.1"/>
    <property type="molecule type" value="Genomic_DNA"/>
</dbReference>
<evidence type="ECO:0000313" key="5">
    <source>
        <dbReference type="Proteomes" id="UP000037962"/>
    </source>
</evidence>
<proteinExistence type="predicted"/>
<accession>A0A7V8RWI9</accession>
<keyword evidence="1" id="KW-0812">Transmembrane</keyword>
<feature type="transmembrane region" description="Helical" evidence="1">
    <location>
        <begin position="21"/>
        <end position="40"/>
    </location>
</feature>
<evidence type="ECO:0000313" key="4">
    <source>
        <dbReference type="Proteomes" id="UP000037843"/>
    </source>
</evidence>
<dbReference type="AlphaFoldDB" id="A0A7V8RWI9"/>
<gene>
    <name evidence="2" type="ORF">AN908_12595</name>
    <name evidence="3" type="ORF">AN912_10790</name>
</gene>
<keyword evidence="1" id="KW-1133">Transmembrane helix</keyword>
<dbReference type="EMBL" id="LJFO01000006">
    <property type="protein sequence ID" value="KPG11224.1"/>
    <property type="molecule type" value="Genomic_DNA"/>
</dbReference>
<comment type="caution">
    <text evidence="2">The sequence shown here is derived from an EMBL/GenBank/DDBJ whole genome shotgun (WGS) entry which is preliminary data.</text>
</comment>
<dbReference type="Proteomes" id="UP000037843">
    <property type="component" value="Unassembled WGS sequence"/>
</dbReference>
<evidence type="ECO:0000313" key="3">
    <source>
        <dbReference type="EMBL" id="KPG34251.1"/>
    </source>
</evidence>
<dbReference type="KEGG" id="miz:BAB75_01680"/>
<sequence length="111" mass="11956">MGKLIFAGLLGFSGLSVLSDYPVVGFGLLAVAALLVWMSLQGRRSSRPVSHARPTEWAQARQQSQLEVARAEREARAVVRRAVRQADKRGQAAVQRAAAQVQAEQGSGWSA</sequence>
<evidence type="ECO:0000256" key="1">
    <source>
        <dbReference type="SAM" id="Phobius"/>
    </source>
</evidence>
<protein>
    <submittedName>
        <fullName evidence="2">Uncharacterized protein</fullName>
    </submittedName>
</protein>
<reference evidence="4 5" key="1">
    <citation type="submission" date="2015-09" db="EMBL/GenBank/DDBJ databases">
        <title>Genome Sequences of Mycobacterium immunogenum Isolates, Recuperated from a Chloraminated Drinking Water Distribution System Simulator Subjected to Episodes of Nitrification.</title>
        <authorList>
            <person name="Gomez-Alvarez V."/>
            <person name="Revetta R.P."/>
        </authorList>
    </citation>
    <scope>NUCLEOTIDE SEQUENCE [LARGE SCALE GENOMIC DNA]</scope>
    <source>
        <strain evidence="2 4">H008</strain>
        <strain evidence="3 5">H076</strain>
    </source>
</reference>
<keyword evidence="1" id="KW-0472">Membrane</keyword>